<sequence length="136" mass="15365">MASENYRKLIDEVCAIARIANPKLFYTTADLTVDGVNFTLIDGSTEQEEGLAMYCDFGALPVKNRADVLERLLEINLTMHGVNTPVFTINFETRHVLLAQRIPVGQISALDLMNTLSEYSAHSKAWRKTFYLHEAR</sequence>
<reference evidence="1 2" key="1">
    <citation type="submission" date="2015-11" db="EMBL/GenBank/DDBJ databases">
        <title>Exploring the genomic traits of fungus-feeding bacterial genus Collimonas.</title>
        <authorList>
            <person name="Song C."/>
            <person name="Schmidt R."/>
            <person name="de Jager V."/>
            <person name="Krzyzanowska D."/>
            <person name="Jongedijk E."/>
            <person name="Cankar K."/>
            <person name="Beekwilder J."/>
            <person name="van Veen A."/>
            <person name="de Boer W."/>
            <person name="van Veen J.A."/>
            <person name="Garbeva P."/>
        </authorList>
    </citation>
    <scope>NUCLEOTIDE SEQUENCE [LARGE SCALE GENOMIC DNA]</scope>
    <source>
        <strain evidence="1 2">Ter6</strain>
    </source>
</reference>
<dbReference type="InterPro" id="IPR010261">
    <property type="entry name" value="Tir_chaperone"/>
</dbReference>
<dbReference type="OrthoDB" id="8719930at2"/>
<gene>
    <name evidence="1" type="ORF">CFter6_5240</name>
</gene>
<dbReference type="Gene3D" id="3.30.1460.10">
    <property type="match status" value="1"/>
</dbReference>
<dbReference type="RefSeq" id="WP_061542032.1">
    <property type="nucleotide sequence ID" value="NZ_CP013232.1"/>
</dbReference>
<protein>
    <submittedName>
        <fullName evidence="1">Tir chaperone family protein</fullName>
    </submittedName>
</protein>
<dbReference type="CDD" id="cd17020">
    <property type="entry name" value="T3SC_IA_ShcM-like"/>
    <property type="match status" value="1"/>
</dbReference>
<name>A0A127PJ80_9BURK</name>
<dbReference type="GO" id="GO:0030254">
    <property type="term" value="P:protein secretion by the type III secretion system"/>
    <property type="evidence" value="ECO:0007669"/>
    <property type="project" value="InterPro"/>
</dbReference>
<organism evidence="1">
    <name type="scientific">Collimonas fungivorans</name>
    <dbReference type="NCBI Taxonomy" id="158899"/>
    <lineage>
        <taxon>Bacteria</taxon>
        <taxon>Pseudomonadati</taxon>
        <taxon>Pseudomonadota</taxon>
        <taxon>Betaproteobacteria</taxon>
        <taxon>Burkholderiales</taxon>
        <taxon>Oxalobacteraceae</taxon>
        <taxon>Collimonas</taxon>
    </lineage>
</organism>
<dbReference type="AlphaFoldDB" id="A0A127PJ80"/>
<accession>A0A127PJ80</accession>
<dbReference type="SUPFAM" id="SSF69635">
    <property type="entry name" value="Type III secretory system chaperone-like"/>
    <property type="match status" value="1"/>
</dbReference>
<proteinExistence type="predicted"/>
<evidence type="ECO:0000313" key="1">
    <source>
        <dbReference type="EMBL" id="AMO97807.1"/>
    </source>
</evidence>
<dbReference type="Pfam" id="PF05932">
    <property type="entry name" value="CesT"/>
    <property type="match status" value="1"/>
</dbReference>
<evidence type="ECO:0000313" key="2">
    <source>
        <dbReference type="Proteomes" id="UP000072421"/>
    </source>
</evidence>
<dbReference type="Proteomes" id="UP000072421">
    <property type="component" value="Chromosome"/>
</dbReference>
<dbReference type="PATRIC" id="fig|158899.10.peg.5160"/>
<dbReference type="EMBL" id="CP013232">
    <property type="protein sequence ID" value="AMO97807.1"/>
    <property type="molecule type" value="Genomic_DNA"/>
</dbReference>